<dbReference type="SMART" id="SM00228">
    <property type="entry name" value="PDZ"/>
    <property type="match status" value="1"/>
</dbReference>
<dbReference type="PRINTS" id="PR00834">
    <property type="entry name" value="PROTEASES2C"/>
</dbReference>
<evidence type="ECO:0000313" key="7">
    <source>
        <dbReference type="Proteomes" id="UP001476950"/>
    </source>
</evidence>
<sequence length="368" mass="37779">MVTPSVVRLFILDLTIIMKFTSLLLCSVSCVLLQSVPAHGAPAPTIAQTTVDASATPADRSRSCQQAANAVVTLYSGTEIGAGSIVAGDGTILTAHHVVKEAVSNPSKVKIYVKLADGQRHIGRAIASDTRNDLALVQIPVQTALSTVPLASTKLQPGQAVCAIGSPSGRTGVLSRGAFTTVMANGDLQSAVRLTYGNSGGPLLNAQGDLVGVNKAIWVSNRGENTGVSYATSVQTAQTFIAKHLRPTAGTVTKQPAPTPSIVSLPVTVPAPIGTSQAKNGQAGVSQASVGAVSKLGVNVDAQMLIQQVESGSPAALGGLQPGDRLVAVNGTELTGLTQLQAFLNRQPSTAVLTIRHKQQTANVQVYF</sequence>
<name>A0ABV0KRA6_9CYAN</name>
<dbReference type="SUPFAM" id="SSF50156">
    <property type="entry name" value="PDZ domain-like"/>
    <property type="match status" value="1"/>
</dbReference>
<dbReference type="InterPro" id="IPR001940">
    <property type="entry name" value="Peptidase_S1C"/>
</dbReference>
<dbReference type="Gene3D" id="2.30.42.10">
    <property type="match status" value="1"/>
</dbReference>
<dbReference type="RefSeq" id="WP_190451761.1">
    <property type="nucleotide sequence ID" value="NZ_JAMPLM010000043.1"/>
</dbReference>
<dbReference type="InterPro" id="IPR009003">
    <property type="entry name" value="Peptidase_S1_PA"/>
</dbReference>
<dbReference type="GO" id="GO:0006508">
    <property type="term" value="P:proteolysis"/>
    <property type="evidence" value="ECO:0007669"/>
    <property type="project" value="UniProtKB-KW"/>
</dbReference>
<dbReference type="EMBL" id="JAMPLM010000043">
    <property type="protein sequence ID" value="MEP1061761.1"/>
    <property type="molecule type" value="Genomic_DNA"/>
</dbReference>
<evidence type="ECO:0000259" key="5">
    <source>
        <dbReference type="PROSITE" id="PS50106"/>
    </source>
</evidence>
<gene>
    <name evidence="6" type="ORF">NDI38_25655</name>
</gene>
<dbReference type="InterPro" id="IPR041489">
    <property type="entry name" value="PDZ_6"/>
</dbReference>
<evidence type="ECO:0000256" key="2">
    <source>
        <dbReference type="ARBA" id="ARBA00022670"/>
    </source>
</evidence>
<dbReference type="InterPro" id="IPR036034">
    <property type="entry name" value="PDZ_sf"/>
</dbReference>
<dbReference type="InterPro" id="IPR043504">
    <property type="entry name" value="Peptidase_S1_PA_chymotrypsin"/>
</dbReference>
<protein>
    <submittedName>
        <fullName evidence="6">S1C family serine protease</fullName>
    </submittedName>
</protein>
<proteinExistence type="inferred from homology"/>
<keyword evidence="7" id="KW-1185">Reference proteome</keyword>
<keyword evidence="3" id="KW-0378">Hydrolase</keyword>
<dbReference type="Pfam" id="PF13365">
    <property type="entry name" value="Trypsin_2"/>
    <property type="match status" value="1"/>
</dbReference>
<dbReference type="PROSITE" id="PS50106">
    <property type="entry name" value="PDZ"/>
    <property type="match status" value="1"/>
</dbReference>
<evidence type="ECO:0000256" key="4">
    <source>
        <dbReference type="SAM" id="SignalP"/>
    </source>
</evidence>
<reference evidence="6 7" key="1">
    <citation type="submission" date="2022-04" db="EMBL/GenBank/DDBJ databases">
        <title>Positive selection, recombination, and allopatry shape intraspecific diversity of widespread and dominant cyanobacteria.</title>
        <authorList>
            <person name="Wei J."/>
            <person name="Shu W."/>
            <person name="Hu C."/>
        </authorList>
    </citation>
    <scope>NUCLEOTIDE SEQUENCE [LARGE SCALE GENOMIC DNA]</scope>
    <source>
        <strain evidence="6 7">AS-A4</strain>
    </source>
</reference>
<dbReference type="PANTHER" id="PTHR22939:SF129">
    <property type="entry name" value="SERINE PROTEASE HTRA2, MITOCHONDRIAL"/>
    <property type="match status" value="1"/>
</dbReference>
<evidence type="ECO:0000256" key="3">
    <source>
        <dbReference type="ARBA" id="ARBA00022801"/>
    </source>
</evidence>
<comment type="similarity">
    <text evidence="1">Belongs to the peptidase S1C family.</text>
</comment>
<evidence type="ECO:0000313" key="6">
    <source>
        <dbReference type="EMBL" id="MEP1061761.1"/>
    </source>
</evidence>
<feature type="domain" description="PDZ" evidence="5">
    <location>
        <begin position="282"/>
        <end position="342"/>
    </location>
</feature>
<dbReference type="Pfam" id="PF17820">
    <property type="entry name" value="PDZ_6"/>
    <property type="match status" value="1"/>
</dbReference>
<feature type="signal peptide" evidence="4">
    <location>
        <begin position="1"/>
        <end position="40"/>
    </location>
</feature>
<keyword evidence="4" id="KW-0732">Signal</keyword>
<dbReference type="InterPro" id="IPR001478">
    <property type="entry name" value="PDZ"/>
</dbReference>
<dbReference type="GO" id="GO:0008233">
    <property type="term" value="F:peptidase activity"/>
    <property type="evidence" value="ECO:0007669"/>
    <property type="project" value="UniProtKB-KW"/>
</dbReference>
<feature type="chain" id="PRO_5045492453" evidence="4">
    <location>
        <begin position="41"/>
        <end position="368"/>
    </location>
</feature>
<comment type="caution">
    <text evidence="6">The sequence shown here is derived from an EMBL/GenBank/DDBJ whole genome shotgun (WGS) entry which is preliminary data.</text>
</comment>
<dbReference type="PANTHER" id="PTHR22939">
    <property type="entry name" value="SERINE PROTEASE FAMILY S1C HTRA-RELATED"/>
    <property type="match status" value="1"/>
</dbReference>
<evidence type="ECO:0000256" key="1">
    <source>
        <dbReference type="ARBA" id="ARBA00010541"/>
    </source>
</evidence>
<dbReference type="SUPFAM" id="SSF50494">
    <property type="entry name" value="Trypsin-like serine proteases"/>
    <property type="match status" value="1"/>
</dbReference>
<dbReference type="Proteomes" id="UP001476950">
    <property type="component" value="Unassembled WGS sequence"/>
</dbReference>
<dbReference type="Gene3D" id="2.40.10.10">
    <property type="entry name" value="Trypsin-like serine proteases"/>
    <property type="match status" value="2"/>
</dbReference>
<keyword evidence="2 6" id="KW-0645">Protease</keyword>
<organism evidence="6 7">
    <name type="scientific">Stenomitos frigidus AS-A4</name>
    <dbReference type="NCBI Taxonomy" id="2933935"/>
    <lineage>
        <taxon>Bacteria</taxon>
        <taxon>Bacillati</taxon>
        <taxon>Cyanobacteriota</taxon>
        <taxon>Cyanophyceae</taxon>
        <taxon>Leptolyngbyales</taxon>
        <taxon>Leptolyngbyaceae</taxon>
        <taxon>Stenomitos</taxon>
    </lineage>
</organism>
<accession>A0ABV0KRA6</accession>